<comment type="caution">
    <text evidence="2">The sequence shown here is derived from an EMBL/GenBank/DDBJ whole genome shotgun (WGS) entry which is preliminary data.</text>
</comment>
<accession>A0A9X1YFD4</accession>
<evidence type="ECO:0000313" key="3">
    <source>
        <dbReference type="Proteomes" id="UP001139516"/>
    </source>
</evidence>
<gene>
    <name evidence="2" type="ORF">M0638_25040</name>
</gene>
<proteinExistence type="predicted"/>
<dbReference type="InterPro" id="IPR009628">
    <property type="entry name" value="Phage_tape_measure_N"/>
</dbReference>
<sequence>MAGDRAFVLRLRAEGADDIKNVLSGIAGSSEEAKRAFNSFDAALRQSGKSADATQKDVDRINAALGRLTASVDPVAAAFQRLQAAEKLHADAQAKGITITRQQADALNVLRQRYREAEADANKAGGAVKLRGDQIQNLGFQFQDFAVQIASGGGFFRPFVQQAPQAIGAVGGLTSAMTLLRAGLTPLNVGIGLVAGGIGAVAVATEASERRLSTLRNSLRLYTSDYAGLAQRIAESARTQAAQTPGLDRSDAQAAQAAILQVQPSLSDAQVRRFTQDVLDLSKTIDGDFQSALTSMTRGLRDPMALFQEMAERHVPGFDQALRQNVERLLLAGDRAGAFNVQMEALRKVIQGASNDMSPMQRAMDGLNKSFNSLWEGIGPGLAQQGKDFLDFLRQATDLARGLSDSGLGRFLSTLSNANPMADGMAAGGWIRRQLGLDGAAVGAPGAGSSAMDRIGFYENSGRTSGVNQLGYTGRYQFGTAALADMGMYQPAPGESLSSQGFRWRGTVTVPGFAPMNQSQFDANLDAQNAAMTERLRRINEVIDRSGILRENRTVGGQPLSREGLDYVGHFSPVALQEFIADLRAGREPGSYTLGDNPPARTFYNRGAGLAGGSAAAPVPVQVVPGSAPSAAPPAGGAATLPAVTATATAAASAASREAVEFALRMSRGQLAAGDMPAGGTSQLRSERQAAYATTISRMQGALPSATPAEQQIIQQGIARIRAEAEGATSAYQQWIEAQQRSAAVQQQAEGPQREIAQAIQQATEAAKRDGQQQLTAAQRQEVTAATLARLNGAYAQTVRGIDLQITAQDKIAAAYEQGGAAVERAQNRERAITEVRKSGVAGTQAEGAAVDALAAKYDALTQKQNDNALRQQVRGQDNTLATLRLQASLIGTDTAERDRRLATLRAEQELEGKNYSPEMRQAYIDRAVQITDQTNALNRQSAALQEVAGFGDQVFNRVGSALTEAFTQGKDAAVNWGTVTKGIISEVAQEILKLSVLNPLKNALFGGNSTTLSDVGGIIGKLINGTGGAASAGGTIWSAAGSVTTNHTGGIAGSEWTSMRTVPWSVFREAPRYHTGGVAGDEVPAILRQGEGVFTKGQMAALGAGMQAGQQQSQEPVALHLNIDARGAGPREIDQLRAQIPMLAKAAVAEASQRGGGFSRAVRGR</sequence>
<keyword evidence="3" id="KW-1185">Reference proteome</keyword>
<evidence type="ECO:0000259" key="1">
    <source>
        <dbReference type="Pfam" id="PF06791"/>
    </source>
</evidence>
<name>A0A9X1YFD4_9PROT</name>
<dbReference type="AlphaFoldDB" id="A0A9X1YFD4"/>
<reference evidence="2" key="1">
    <citation type="submission" date="2022-04" db="EMBL/GenBank/DDBJ databases">
        <title>Roseomonas acroporae sp. nov., isolated from coral Acropora digitifera.</title>
        <authorList>
            <person name="Sun H."/>
        </authorList>
    </citation>
    <scope>NUCLEOTIDE SEQUENCE</scope>
    <source>
        <strain evidence="2">NAR14</strain>
    </source>
</reference>
<dbReference type="Pfam" id="PF06791">
    <property type="entry name" value="TMP_2"/>
    <property type="match status" value="1"/>
</dbReference>
<evidence type="ECO:0000313" key="2">
    <source>
        <dbReference type="EMBL" id="MCK8787637.1"/>
    </source>
</evidence>
<dbReference type="EMBL" id="JALPRX010000136">
    <property type="protein sequence ID" value="MCK8787637.1"/>
    <property type="molecule type" value="Genomic_DNA"/>
</dbReference>
<feature type="domain" description="Bacteriophage tail tape measure N-terminal" evidence="1">
    <location>
        <begin position="121"/>
        <end position="313"/>
    </location>
</feature>
<dbReference type="RefSeq" id="WP_248669687.1">
    <property type="nucleotide sequence ID" value="NZ_JALPRX010000136.1"/>
</dbReference>
<dbReference type="Proteomes" id="UP001139516">
    <property type="component" value="Unassembled WGS sequence"/>
</dbReference>
<protein>
    <submittedName>
        <fullName evidence="2">Phage tail length tape measure family protein</fullName>
    </submittedName>
</protein>
<organism evidence="2 3">
    <name type="scientific">Roseomonas acroporae</name>
    <dbReference type="NCBI Taxonomy" id="2937791"/>
    <lineage>
        <taxon>Bacteria</taxon>
        <taxon>Pseudomonadati</taxon>
        <taxon>Pseudomonadota</taxon>
        <taxon>Alphaproteobacteria</taxon>
        <taxon>Acetobacterales</taxon>
        <taxon>Roseomonadaceae</taxon>
        <taxon>Roseomonas</taxon>
    </lineage>
</organism>